<dbReference type="AlphaFoldDB" id="A0A8D2QMJ9"/>
<keyword evidence="2" id="KW-1185">Reference proteome</keyword>
<dbReference type="Ensembl" id="ENSZLMT00000003267.1">
    <property type="protein sequence ID" value="ENSZLMP00000003155.1"/>
    <property type="gene ID" value="ENSZLMG00000002303.1"/>
</dbReference>
<organism evidence="1 2">
    <name type="scientific">Zosterops lateralis melanops</name>
    <dbReference type="NCBI Taxonomy" id="1220523"/>
    <lineage>
        <taxon>Eukaryota</taxon>
        <taxon>Metazoa</taxon>
        <taxon>Chordata</taxon>
        <taxon>Craniata</taxon>
        <taxon>Vertebrata</taxon>
        <taxon>Euteleostomi</taxon>
        <taxon>Archelosauria</taxon>
        <taxon>Archosauria</taxon>
        <taxon>Dinosauria</taxon>
        <taxon>Saurischia</taxon>
        <taxon>Theropoda</taxon>
        <taxon>Coelurosauria</taxon>
        <taxon>Aves</taxon>
        <taxon>Neognathae</taxon>
        <taxon>Neoaves</taxon>
        <taxon>Telluraves</taxon>
        <taxon>Australaves</taxon>
        <taxon>Passeriformes</taxon>
        <taxon>Sylvioidea</taxon>
        <taxon>Zosteropidae</taxon>
        <taxon>Zosterops</taxon>
    </lineage>
</organism>
<reference evidence="1" key="1">
    <citation type="submission" date="2025-08" db="UniProtKB">
        <authorList>
            <consortium name="Ensembl"/>
        </authorList>
    </citation>
    <scope>IDENTIFICATION</scope>
</reference>
<evidence type="ECO:0000313" key="2">
    <source>
        <dbReference type="Proteomes" id="UP000694401"/>
    </source>
</evidence>
<dbReference type="Proteomes" id="UP000694401">
    <property type="component" value="Unassembled WGS sequence"/>
</dbReference>
<name>A0A8D2QMJ9_ZOSLA</name>
<evidence type="ECO:0000313" key="1">
    <source>
        <dbReference type="Ensembl" id="ENSZLMP00000003155.1"/>
    </source>
</evidence>
<reference evidence="1" key="2">
    <citation type="submission" date="2025-09" db="UniProtKB">
        <authorList>
            <consortium name="Ensembl"/>
        </authorList>
    </citation>
    <scope>IDENTIFICATION</scope>
</reference>
<proteinExistence type="predicted"/>
<sequence>LQSCALLACSGAGEGHRGCPADGHTAGIHTDPVPKQGTTAVPVRAHTASHHLITTSLDSGLKSADLSQQLSSHLNPEVTRISLKNPYKGF</sequence>
<accession>A0A8D2QMJ9</accession>
<protein>
    <submittedName>
        <fullName evidence="1">Uncharacterized protein</fullName>
    </submittedName>
</protein>